<feature type="transmembrane region" description="Helical" evidence="1">
    <location>
        <begin position="109"/>
        <end position="129"/>
    </location>
</feature>
<dbReference type="AlphaFoldDB" id="A0A0F9DMH6"/>
<feature type="transmembrane region" description="Helical" evidence="1">
    <location>
        <begin position="39"/>
        <end position="59"/>
    </location>
</feature>
<name>A0A0F9DMH6_9ZZZZ</name>
<organism evidence="2">
    <name type="scientific">marine sediment metagenome</name>
    <dbReference type="NCBI Taxonomy" id="412755"/>
    <lineage>
        <taxon>unclassified sequences</taxon>
        <taxon>metagenomes</taxon>
        <taxon>ecological metagenomes</taxon>
    </lineage>
</organism>
<gene>
    <name evidence="2" type="ORF">LCGC14_2259640</name>
</gene>
<comment type="caution">
    <text evidence="2">The sequence shown here is derived from an EMBL/GenBank/DDBJ whole genome shotgun (WGS) entry which is preliminary data.</text>
</comment>
<evidence type="ECO:0000313" key="2">
    <source>
        <dbReference type="EMBL" id="KKL55016.1"/>
    </source>
</evidence>
<protein>
    <submittedName>
        <fullName evidence="2">Uncharacterized protein</fullName>
    </submittedName>
</protein>
<evidence type="ECO:0000256" key="1">
    <source>
        <dbReference type="SAM" id="Phobius"/>
    </source>
</evidence>
<proteinExistence type="predicted"/>
<keyword evidence="1" id="KW-0472">Membrane</keyword>
<keyword evidence="1" id="KW-0812">Transmembrane</keyword>
<reference evidence="2" key="1">
    <citation type="journal article" date="2015" name="Nature">
        <title>Complex archaea that bridge the gap between prokaryotes and eukaryotes.</title>
        <authorList>
            <person name="Spang A."/>
            <person name="Saw J.H."/>
            <person name="Jorgensen S.L."/>
            <person name="Zaremba-Niedzwiedzka K."/>
            <person name="Martijn J."/>
            <person name="Lind A.E."/>
            <person name="van Eijk R."/>
            <person name="Schleper C."/>
            <person name="Guy L."/>
            <person name="Ettema T.J."/>
        </authorList>
    </citation>
    <scope>NUCLEOTIDE SEQUENCE</scope>
</reference>
<keyword evidence="1" id="KW-1133">Transmembrane helix</keyword>
<sequence length="145" mass="16210">MTRRNRRIVLILAMFGLTLLAEVYVQRPVYIETSWDRIAYPTILFGLNPLVLALAGWLAGRYRLCVWVGPCVALIVGSWFVGIPVQAFFRYGRASFVAHLRGSLAPSTLCYAVVMGMGCVICFCVGKWIRVRMERQSGEQGDSSS</sequence>
<feature type="transmembrane region" description="Helical" evidence="1">
    <location>
        <begin position="66"/>
        <end position="89"/>
    </location>
</feature>
<accession>A0A0F9DMH6</accession>
<dbReference type="EMBL" id="LAZR01030991">
    <property type="protein sequence ID" value="KKL55016.1"/>
    <property type="molecule type" value="Genomic_DNA"/>
</dbReference>